<dbReference type="AlphaFoldDB" id="A0A0B6RR25"/>
<dbReference type="EMBL" id="CP002580">
    <property type="protein sequence ID" value="AJK44644.1"/>
    <property type="molecule type" value="Genomic_DNA"/>
</dbReference>
<reference evidence="3" key="1">
    <citation type="submission" date="2011-03" db="EMBL/GenBank/DDBJ databases">
        <authorList>
            <person name="Voget S."/>
            <person name="Streit W.R."/>
            <person name="Jaeger K.E."/>
            <person name="Daniel R."/>
        </authorList>
    </citation>
    <scope>NUCLEOTIDE SEQUENCE [LARGE SCALE GENOMIC DNA]</scope>
    <source>
        <strain evidence="3">PG1</strain>
    </source>
</reference>
<organism evidence="2 3">
    <name type="scientific">Burkholderia plantarii</name>
    <dbReference type="NCBI Taxonomy" id="41899"/>
    <lineage>
        <taxon>Bacteria</taxon>
        <taxon>Pseudomonadati</taxon>
        <taxon>Pseudomonadota</taxon>
        <taxon>Betaproteobacteria</taxon>
        <taxon>Burkholderiales</taxon>
        <taxon>Burkholderiaceae</taxon>
        <taxon>Burkholderia</taxon>
    </lineage>
</organism>
<keyword evidence="1" id="KW-1133">Transmembrane helix</keyword>
<feature type="transmembrane region" description="Helical" evidence="1">
    <location>
        <begin position="90"/>
        <end position="109"/>
    </location>
</feature>
<feature type="transmembrane region" description="Helical" evidence="1">
    <location>
        <begin position="115"/>
        <end position="137"/>
    </location>
</feature>
<evidence type="ECO:0000313" key="3">
    <source>
        <dbReference type="Proteomes" id="UP000031838"/>
    </source>
</evidence>
<evidence type="ECO:0000256" key="1">
    <source>
        <dbReference type="SAM" id="Phobius"/>
    </source>
</evidence>
<dbReference type="HOGENOM" id="CLU_093484_0_0_4"/>
<feature type="transmembrane region" description="Helical" evidence="1">
    <location>
        <begin position="178"/>
        <end position="199"/>
    </location>
</feature>
<accession>A0A0B6RR25</accession>
<keyword evidence="3" id="KW-1185">Reference proteome</keyword>
<proteinExistence type="predicted"/>
<feature type="transmembrane region" description="Helical" evidence="1">
    <location>
        <begin position="149"/>
        <end position="166"/>
    </location>
</feature>
<reference evidence="2 3" key="2">
    <citation type="journal article" date="2016" name="Appl. Microbiol. Biotechnol.">
        <title>Mutations improving production and secretion of extracellular lipase by Burkholderia glumae PG1.</title>
        <authorList>
            <person name="Knapp A."/>
            <person name="Voget S."/>
            <person name="Gao R."/>
            <person name="Zaburannyi N."/>
            <person name="Krysciak D."/>
            <person name="Breuer M."/>
            <person name="Hauer B."/>
            <person name="Streit W.R."/>
            <person name="Muller R."/>
            <person name="Daniel R."/>
            <person name="Jaeger K.E."/>
        </authorList>
    </citation>
    <scope>NUCLEOTIDE SEQUENCE [LARGE SCALE GENOMIC DNA]</scope>
    <source>
        <strain evidence="2 3">PG1</strain>
    </source>
</reference>
<keyword evidence="1 2" id="KW-0812">Transmembrane</keyword>
<gene>
    <name evidence="2" type="ORF">BGL_1c00900</name>
</gene>
<dbReference type="KEGG" id="bgp:BGL_1c00900"/>
<feature type="transmembrane region" description="Helical" evidence="1">
    <location>
        <begin position="33"/>
        <end position="50"/>
    </location>
</feature>
<evidence type="ECO:0000313" key="2">
    <source>
        <dbReference type="EMBL" id="AJK44644.1"/>
    </source>
</evidence>
<keyword evidence="1" id="KW-0472">Membrane</keyword>
<dbReference type="Proteomes" id="UP000031838">
    <property type="component" value="Chromosome 1"/>
</dbReference>
<name>A0A0B6RR25_BURPL</name>
<sequence length="209" mass="21764">MLDASSTRSGVAIVDRSPHSLPAQDEPWLKRYYFTRTAFSVIWAALAFSIGRQAPAVAAVLLVIYPAWDALANGIDMSRSGGAGANRTQAINLVMSVAATLAVVVALQSRGGGGLGVLGVFGAWAIVAGLLQLGTALRRWKSAGGQWPMILSGAQSALAGAAFFAQAHAPVTQAITRIGGYACVGALYFLISAVTIVVTEKRRQRVHAS</sequence>
<protein>
    <submittedName>
        <fullName evidence="2">Putative transmembrane protein</fullName>
    </submittedName>
</protein>